<dbReference type="PROSITE" id="PS50110">
    <property type="entry name" value="RESPONSE_REGULATORY"/>
    <property type="match status" value="1"/>
</dbReference>
<dbReference type="PROSITE" id="PS50109">
    <property type="entry name" value="HIS_KIN"/>
    <property type="match status" value="1"/>
</dbReference>
<feature type="modified residue" description="4-aspartylphosphate" evidence="19">
    <location>
        <position position="374"/>
    </location>
</feature>
<keyword evidence="10" id="KW-0418">Kinase</keyword>
<dbReference type="InterPro" id="IPR036890">
    <property type="entry name" value="HATPase_C_sf"/>
</dbReference>
<dbReference type="AlphaFoldDB" id="A0AAW9Q611"/>
<evidence type="ECO:0000256" key="20">
    <source>
        <dbReference type="SAM" id="Coils"/>
    </source>
</evidence>
<keyword evidence="13" id="KW-0902">Two-component regulatory system</keyword>
<feature type="modified residue" description="Phosphohistidine" evidence="18">
    <location>
        <position position="491"/>
    </location>
</feature>
<evidence type="ECO:0000256" key="9">
    <source>
        <dbReference type="ARBA" id="ARBA00022741"/>
    </source>
</evidence>
<dbReference type="GO" id="GO:0000155">
    <property type="term" value="F:phosphorelay sensor kinase activity"/>
    <property type="evidence" value="ECO:0007669"/>
    <property type="project" value="InterPro"/>
</dbReference>
<comment type="catalytic activity">
    <reaction evidence="1">
        <text>ATP + protein L-histidine = ADP + protein N-phospho-L-histidine.</text>
        <dbReference type="EC" id="2.7.13.3"/>
    </reaction>
</comment>
<dbReference type="Gene3D" id="1.10.287.130">
    <property type="match status" value="1"/>
</dbReference>
<evidence type="ECO:0000259" key="22">
    <source>
        <dbReference type="PROSITE" id="PS50110"/>
    </source>
</evidence>
<evidence type="ECO:0000256" key="19">
    <source>
        <dbReference type="PROSITE-ProRule" id="PRU00169"/>
    </source>
</evidence>
<dbReference type="PROSITE" id="PS50894">
    <property type="entry name" value="HPT"/>
    <property type="match status" value="1"/>
</dbReference>
<dbReference type="FunFam" id="1.10.287.130:FF:000001">
    <property type="entry name" value="Two-component sensor histidine kinase"/>
    <property type="match status" value="1"/>
</dbReference>
<evidence type="ECO:0000256" key="18">
    <source>
        <dbReference type="PROSITE-ProRule" id="PRU00110"/>
    </source>
</evidence>
<dbReference type="InterPro" id="IPR036641">
    <property type="entry name" value="HPT_dom_sf"/>
</dbReference>
<evidence type="ECO:0000256" key="5">
    <source>
        <dbReference type="ARBA" id="ARBA00022553"/>
    </source>
</evidence>
<keyword evidence="8" id="KW-0732">Signal</keyword>
<evidence type="ECO:0000256" key="8">
    <source>
        <dbReference type="ARBA" id="ARBA00022729"/>
    </source>
</evidence>
<dbReference type="Pfam" id="PF02518">
    <property type="entry name" value="HATPase_c"/>
    <property type="match status" value="1"/>
</dbReference>
<evidence type="ECO:0000259" key="23">
    <source>
        <dbReference type="PROSITE" id="PS50894"/>
    </source>
</evidence>
<dbReference type="SUPFAM" id="SSF47384">
    <property type="entry name" value="Homodimeric domain of signal transducing histidine kinase"/>
    <property type="match status" value="1"/>
</dbReference>
<protein>
    <recommendedName>
        <fullName evidence="17">Virulence sensor protein BvgS</fullName>
        <ecNumber evidence="3">2.7.13.3</ecNumber>
    </recommendedName>
</protein>
<evidence type="ECO:0000256" key="7">
    <source>
        <dbReference type="ARBA" id="ARBA00022692"/>
    </source>
</evidence>
<dbReference type="CDD" id="cd00088">
    <property type="entry name" value="HPT"/>
    <property type="match status" value="1"/>
</dbReference>
<evidence type="ECO:0000256" key="14">
    <source>
        <dbReference type="ARBA" id="ARBA00023026"/>
    </source>
</evidence>
<dbReference type="SUPFAM" id="SSF47226">
    <property type="entry name" value="Histidine-containing phosphotransfer domain, HPT domain"/>
    <property type="match status" value="1"/>
</dbReference>
<dbReference type="InterPro" id="IPR036097">
    <property type="entry name" value="HisK_dim/P_sf"/>
</dbReference>
<organism evidence="24 25">
    <name type="scientific">Aquincola agrisoli</name>
    <dbReference type="NCBI Taxonomy" id="3119538"/>
    <lineage>
        <taxon>Bacteria</taxon>
        <taxon>Pseudomonadati</taxon>
        <taxon>Pseudomonadota</taxon>
        <taxon>Betaproteobacteria</taxon>
        <taxon>Burkholderiales</taxon>
        <taxon>Sphaerotilaceae</taxon>
        <taxon>Aquincola</taxon>
    </lineage>
</organism>
<dbReference type="SUPFAM" id="SSF52172">
    <property type="entry name" value="CheY-like"/>
    <property type="match status" value="1"/>
</dbReference>
<feature type="domain" description="HPt" evidence="23">
    <location>
        <begin position="452"/>
        <end position="543"/>
    </location>
</feature>
<dbReference type="SMART" id="SM00073">
    <property type="entry name" value="HPT"/>
    <property type="match status" value="1"/>
</dbReference>
<dbReference type="SMART" id="SM00388">
    <property type="entry name" value="HisKA"/>
    <property type="match status" value="1"/>
</dbReference>
<dbReference type="CDD" id="cd16922">
    <property type="entry name" value="HATPase_EvgS-ArcB-TorS-like"/>
    <property type="match status" value="1"/>
</dbReference>
<dbReference type="Gene3D" id="1.20.120.160">
    <property type="entry name" value="HPT domain"/>
    <property type="match status" value="1"/>
</dbReference>
<accession>A0AAW9Q611</accession>
<gene>
    <name evidence="24" type="ORF">V4F39_03215</name>
</gene>
<keyword evidence="14" id="KW-0843">Virulence</keyword>
<dbReference type="RefSeq" id="WP_332287811.1">
    <property type="nucleotide sequence ID" value="NZ_JAZIBG010000009.1"/>
</dbReference>
<evidence type="ECO:0000313" key="25">
    <source>
        <dbReference type="Proteomes" id="UP001336250"/>
    </source>
</evidence>
<dbReference type="FunFam" id="3.30.565.10:FF:000010">
    <property type="entry name" value="Sensor histidine kinase RcsC"/>
    <property type="match status" value="1"/>
</dbReference>
<dbReference type="PANTHER" id="PTHR45339:SF1">
    <property type="entry name" value="HYBRID SIGNAL TRANSDUCTION HISTIDINE KINASE J"/>
    <property type="match status" value="1"/>
</dbReference>
<dbReference type="Pfam" id="PF00072">
    <property type="entry name" value="Response_reg"/>
    <property type="match status" value="1"/>
</dbReference>
<dbReference type="Gene3D" id="3.40.50.2300">
    <property type="match status" value="1"/>
</dbReference>
<sequence>MKPLIDALERRLAIERAARKQAEQALEAAQAQLERLAAEREQAIGERTQELRAARDLALSASNAKSAFLANMSHEIRTPLTSIIGFAELLMQPGAGPVDRNEALQTIIRNGRHLLEVINDILDLAKIETQQVDVERIDVPLPVLLRDLNALAAGRAAERSLEFSVVPRLPLPPTLRTDPVRLKQILLNFLSNAIKFTQRGSVTLELEYLPEVPAVRFTVVDTGIGMNAAQLARLFQPFTQADVTTTRKFGGTGLGLYISQQLAALLGASIHVESEPHRGSRFHLVLPLPAAPPRAQLLTLEGDLLDYGRGDFALTTTAVPDLAGRILLAEDGPDNQRLLTAFLRQAGLAVTVVGNGSEAVDAALRQEFDLILMDMQMPVMDGEAATRRLRAAHCRTPIVALTANVMKADVQRYREAGCSDVLAKPVDRERFYDVVSRHLGAAVGDGGEADDFEQEMAQLTAAFRAGLPAQIEAIRAALRSDDWHTLGRVAHTLHGTAGSFGQPRLGEMAAQVEAELKAQRPRRAAVLCEGLLLALQGVLRRST</sequence>
<dbReference type="InterPro" id="IPR005467">
    <property type="entry name" value="His_kinase_dom"/>
</dbReference>
<dbReference type="InterPro" id="IPR003594">
    <property type="entry name" value="HATPase_dom"/>
</dbReference>
<dbReference type="Pfam" id="PF01627">
    <property type="entry name" value="Hpt"/>
    <property type="match status" value="1"/>
</dbReference>
<dbReference type="Pfam" id="PF00512">
    <property type="entry name" value="HisKA"/>
    <property type="match status" value="1"/>
</dbReference>
<dbReference type="GO" id="GO:0005886">
    <property type="term" value="C:plasma membrane"/>
    <property type="evidence" value="ECO:0007669"/>
    <property type="project" value="UniProtKB-SubCell"/>
</dbReference>
<keyword evidence="25" id="KW-1185">Reference proteome</keyword>
<feature type="domain" description="Histidine kinase" evidence="21">
    <location>
        <begin position="71"/>
        <end position="290"/>
    </location>
</feature>
<evidence type="ECO:0000256" key="2">
    <source>
        <dbReference type="ARBA" id="ARBA00004651"/>
    </source>
</evidence>
<keyword evidence="20" id="KW-0175">Coiled coil</keyword>
<dbReference type="InterPro" id="IPR011006">
    <property type="entry name" value="CheY-like_superfamily"/>
</dbReference>
<dbReference type="CDD" id="cd17546">
    <property type="entry name" value="REC_hyHK_CKI1_RcsC-like"/>
    <property type="match status" value="1"/>
</dbReference>
<dbReference type="SMART" id="SM00448">
    <property type="entry name" value="REC"/>
    <property type="match status" value="1"/>
</dbReference>
<evidence type="ECO:0000256" key="4">
    <source>
        <dbReference type="ARBA" id="ARBA00022475"/>
    </source>
</evidence>
<name>A0AAW9Q611_9BURK</name>
<evidence type="ECO:0000256" key="13">
    <source>
        <dbReference type="ARBA" id="ARBA00023012"/>
    </source>
</evidence>
<evidence type="ECO:0000256" key="12">
    <source>
        <dbReference type="ARBA" id="ARBA00022989"/>
    </source>
</evidence>
<keyword evidence="11 24" id="KW-0067">ATP-binding</keyword>
<keyword evidence="15" id="KW-0472">Membrane</keyword>
<evidence type="ECO:0000256" key="6">
    <source>
        <dbReference type="ARBA" id="ARBA00022679"/>
    </source>
</evidence>
<evidence type="ECO:0000256" key="3">
    <source>
        <dbReference type="ARBA" id="ARBA00012438"/>
    </source>
</evidence>
<dbReference type="InterPro" id="IPR008207">
    <property type="entry name" value="Sig_transdc_His_kin_Hpt_dom"/>
</dbReference>
<dbReference type="PANTHER" id="PTHR45339">
    <property type="entry name" value="HYBRID SIGNAL TRANSDUCTION HISTIDINE KINASE J"/>
    <property type="match status" value="1"/>
</dbReference>
<dbReference type="InterPro" id="IPR004358">
    <property type="entry name" value="Sig_transdc_His_kin-like_C"/>
</dbReference>
<dbReference type="InterPro" id="IPR001789">
    <property type="entry name" value="Sig_transdc_resp-reg_receiver"/>
</dbReference>
<evidence type="ECO:0000256" key="10">
    <source>
        <dbReference type="ARBA" id="ARBA00022777"/>
    </source>
</evidence>
<keyword evidence="12" id="KW-1133">Transmembrane helix</keyword>
<dbReference type="SMART" id="SM00387">
    <property type="entry name" value="HATPase_c"/>
    <property type="match status" value="1"/>
</dbReference>
<keyword evidence="4" id="KW-1003">Cell membrane</keyword>
<dbReference type="Proteomes" id="UP001336250">
    <property type="component" value="Unassembled WGS sequence"/>
</dbReference>
<keyword evidence="6" id="KW-0808">Transferase</keyword>
<keyword evidence="7" id="KW-0812">Transmembrane</keyword>
<comment type="caution">
    <text evidence="24">The sequence shown here is derived from an EMBL/GenBank/DDBJ whole genome shotgun (WGS) entry which is preliminary data.</text>
</comment>
<keyword evidence="5 19" id="KW-0597">Phosphoprotein</keyword>
<evidence type="ECO:0000256" key="11">
    <source>
        <dbReference type="ARBA" id="ARBA00022840"/>
    </source>
</evidence>
<evidence type="ECO:0000256" key="1">
    <source>
        <dbReference type="ARBA" id="ARBA00000085"/>
    </source>
</evidence>
<reference evidence="24 25" key="1">
    <citation type="submission" date="2024-02" db="EMBL/GenBank/DDBJ databases">
        <title>Genome sequence of Aquincola sp. MAHUQ-54.</title>
        <authorList>
            <person name="Huq M.A."/>
        </authorList>
    </citation>
    <scope>NUCLEOTIDE SEQUENCE [LARGE SCALE GENOMIC DNA]</scope>
    <source>
        <strain evidence="24 25">MAHUQ-54</strain>
    </source>
</reference>
<dbReference type="EC" id="2.7.13.3" evidence="3"/>
<comment type="function">
    <text evidence="16">Member of the two-component regulatory system BvgS/BvgA. Phosphorylates BvgA via a four-step phosphorelay in response to environmental signals.</text>
</comment>
<evidence type="ECO:0000256" key="15">
    <source>
        <dbReference type="ARBA" id="ARBA00023136"/>
    </source>
</evidence>
<dbReference type="SUPFAM" id="SSF55874">
    <property type="entry name" value="ATPase domain of HSP90 chaperone/DNA topoisomerase II/histidine kinase"/>
    <property type="match status" value="1"/>
</dbReference>
<evidence type="ECO:0000313" key="24">
    <source>
        <dbReference type="EMBL" id="MEF7612906.1"/>
    </source>
</evidence>
<dbReference type="CDD" id="cd00082">
    <property type="entry name" value="HisKA"/>
    <property type="match status" value="1"/>
</dbReference>
<evidence type="ECO:0000256" key="16">
    <source>
        <dbReference type="ARBA" id="ARBA00058004"/>
    </source>
</evidence>
<proteinExistence type="predicted"/>
<dbReference type="InterPro" id="IPR003661">
    <property type="entry name" value="HisK_dim/P_dom"/>
</dbReference>
<dbReference type="EMBL" id="JAZIBG010000009">
    <property type="protein sequence ID" value="MEF7612906.1"/>
    <property type="molecule type" value="Genomic_DNA"/>
</dbReference>
<dbReference type="GO" id="GO:0005524">
    <property type="term" value="F:ATP binding"/>
    <property type="evidence" value="ECO:0007669"/>
    <property type="project" value="UniProtKB-KW"/>
</dbReference>
<evidence type="ECO:0000256" key="17">
    <source>
        <dbReference type="ARBA" id="ARBA00070152"/>
    </source>
</evidence>
<dbReference type="Gene3D" id="3.30.565.10">
    <property type="entry name" value="Histidine kinase-like ATPase, C-terminal domain"/>
    <property type="match status" value="1"/>
</dbReference>
<dbReference type="PRINTS" id="PR00344">
    <property type="entry name" value="BCTRLSENSOR"/>
</dbReference>
<feature type="coiled-coil region" evidence="20">
    <location>
        <begin position="5"/>
        <end position="46"/>
    </location>
</feature>
<keyword evidence="9" id="KW-0547">Nucleotide-binding</keyword>
<evidence type="ECO:0000259" key="21">
    <source>
        <dbReference type="PROSITE" id="PS50109"/>
    </source>
</evidence>
<comment type="subcellular location">
    <subcellularLocation>
        <location evidence="2">Cell membrane</location>
        <topology evidence="2">Multi-pass membrane protein</topology>
    </subcellularLocation>
</comment>
<feature type="domain" description="Response regulatory" evidence="22">
    <location>
        <begin position="325"/>
        <end position="439"/>
    </location>
</feature>